<name>A0A510KDW9_9FUSO</name>
<accession>A0A510KDW9</accession>
<proteinExistence type="predicted"/>
<dbReference type="Proteomes" id="UP000321501">
    <property type="component" value="Chromosome"/>
</dbReference>
<dbReference type="EMBL" id="AP019835">
    <property type="protein sequence ID" value="BBM49754.1"/>
    <property type="molecule type" value="Genomic_DNA"/>
</dbReference>
<evidence type="ECO:0000313" key="1">
    <source>
        <dbReference type="EMBL" id="BBM49754.1"/>
    </source>
</evidence>
<evidence type="ECO:0000313" key="2">
    <source>
        <dbReference type="Proteomes" id="UP000321501"/>
    </source>
</evidence>
<reference evidence="1 2" key="1">
    <citation type="submission" date="2019-07" db="EMBL/GenBank/DDBJ databases">
        <title>Complete Genome Sequence of Leptotrichia wadei Strain JMUB3934.</title>
        <authorList>
            <person name="Watanabe S."/>
            <person name="Cui L."/>
        </authorList>
    </citation>
    <scope>NUCLEOTIDE SEQUENCE [LARGE SCALE GENOMIC DNA]</scope>
    <source>
        <strain evidence="1 2">JMUB3934</strain>
    </source>
</reference>
<organism evidence="1 2">
    <name type="scientific">Leptotrichia wadei</name>
    <dbReference type="NCBI Taxonomy" id="157687"/>
    <lineage>
        <taxon>Bacteria</taxon>
        <taxon>Fusobacteriati</taxon>
        <taxon>Fusobacteriota</taxon>
        <taxon>Fusobacteriia</taxon>
        <taxon>Fusobacteriales</taxon>
        <taxon>Leptotrichiaceae</taxon>
        <taxon>Leptotrichia</taxon>
    </lineage>
</organism>
<gene>
    <name evidence="1" type="ORF">JMUB3934_1050</name>
</gene>
<sequence length="71" mass="8171">MKLLLSVEEACSFLQMNERTLKSGLISGTLDIGSAIVTKVINNKPRYKYHIPTKRAEKYMGISYEDFLKMR</sequence>
<dbReference type="AlphaFoldDB" id="A0A510KDW9"/>
<dbReference type="RefSeq" id="WP_021746804.1">
    <property type="nucleotide sequence ID" value="NZ_AP019835.1"/>
</dbReference>
<protein>
    <submittedName>
        <fullName evidence="1">Uncharacterized protein</fullName>
    </submittedName>
</protein>